<dbReference type="NCBIfam" id="TIGR01640">
    <property type="entry name" value="F_box_assoc_1"/>
    <property type="match status" value="1"/>
</dbReference>
<proteinExistence type="predicted"/>
<dbReference type="InterPro" id="IPR050796">
    <property type="entry name" value="SCF_F-box_component"/>
</dbReference>
<accession>A0AAD8HS23</accession>
<evidence type="ECO:0000259" key="1">
    <source>
        <dbReference type="Pfam" id="PF08268"/>
    </source>
</evidence>
<evidence type="ECO:0000313" key="3">
    <source>
        <dbReference type="Proteomes" id="UP001237642"/>
    </source>
</evidence>
<gene>
    <name evidence="2" type="ORF">POM88_037731</name>
</gene>
<dbReference type="Pfam" id="PF08268">
    <property type="entry name" value="FBA_3"/>
    <property type="match status" value="1"/>
</dbReference>
<dbReference type="AlphaFoldDB" id="A0AAD8HS23"/>
<dbReference type="PANTHER" id="PTHR31672:SF10">
    <property type="entry name" value="F-BOX DOMAIN-CONTAINING PROTEIN"/>
    <property type="match status" value="1"/>
</dbReference>
<reference evidence="2" key="1">
    <citation type="submission" date="2023-02" db="EMBL/GenBank/DDBJ databases">
        <title>Genome of toxic invasive species Heracleum sosnowskyi carries increased number of genes despite the absence of recent whole-genome duplications.</title>
        <authorList>
            <person name="Schelkunov M."/>
            <person name="Shtratnikova V."/>
            <person name="Makarenko M."/>
            <person name="Klepikova A."/>
            <person name="Omelchenko D."/>
            <person name="Novikova G."/>
            <person name="Obukhova E."/>
            <person name="Bogdanov V."/>
            <person name="Penin A."/>
            <person name="Logacheva M."/>
        </authorList>
    </citation>
    <scope>NUCLEOTIDE SEQUENCE</scope>
    <source>
        <strain evidence="2">Hsosn_3</strain>
        <tissue evidence="2">Leaf</tissue>
    </source>
</reference>
<evidence type="ECO:0000313" key="2">
    <source>
        <dbReference type="EMBL" id="KAK1371639.1"/>
    </source>
</evidence>
<feature type="domain" description="F-box associated beta-propeller type 3" evidence="1">
    <location>
        <begin position="130"/>
        <end position="351"/>
    </location>
</feature>
<dbReference type="PANTHER" id="PTHR31672">
    <property type="entry name" value="BNACNNG10540D PROTEIN"/>
    <property type="match status" value="1"/>
</dbReference>
<organism evidence="2 3">
    <name type="scientific">Heracleum sosnowskyi</name>
    <dbReference type="NCBI Taxonomy" id="360622"/>
    <lineage>
        <taxon>Eukaryota</taxon>
        <taxon>Viridiplantae</taxon>
        <taxon>Streptophyta</taxon>
        <taxon>Embryophyta</taxon>
        <taxon>Tracheophyta</taxon>
        <taxon>Spermatophyta</taxon>
        <taxon>Magnoliopsida</taxon>
        <taxon>eudicotyledons</taxon>
        <taxon>Gunneridae</taxon>
        <taxon>Pentapetalae</taxon>
        <taxon>asterids</taxon>
        <taxon>campanulids</taxon>
        <taxon>Apiales</taxon>
        <taxon>Apiaceae</taxon>
        <taxon>Apioideae</taxon>
        <taxon>apioid superclade</taxon>
        <taxon>Tordylieae</taxon>
        <taxon>Tordyliinae</taxon>
        <taxon>Heracleum</taxon>
    </lineage>
</organism>
<reference evidence="2" key="2">
    <citation type="submission" date="2023-05" db="EMBL/GenBank/DDBJ databases">
        <authorList>
            <person name="Schelkunov M.I."/>
        </authorList>
    </citation>
    <scope>NUCLEOTIDE SEQUENCE</scope>
    <source>
        <strain evidence="2">Hsosn_3</strain>
        <tissue evidence="2">Leaf</tissue>
    </source>
</reference>
<comment type="caution">
    <text evidence="2">The sequence shown here is derived from an EMBL/GenBank/DDBJ whole genome shotgun (WGS) entry which is preliminary data.</text>
</comment>
<dbReference type="InterPro" id="IPR017451">
    <property type="entry name" value="F-box-assoc_interact_dom"/>
</dbReference>
<name>A0AAD8HS23_9APIA</name>
<protein>
    <submittedName>
        <fullName evidence="2">F-box domain-containing protein</fullName>
    </submittedName>
</protein>
<dbReference type="EMBL" id="JAUIZM010000008">
    <property type="protein sequence ID" value="KAK1371639.1"/>
    <property type="molecule type" value="Genomic_DNA"/>
</dbReference>
<dbReference type="InterPro" id="IPR013187">
    <property type="entry name" value="F-box-assoc_dom_typ3"/>
</dbReference>
<keyword evidence="3" id="KW-1185">Reference proteome</keyword>
<dbReference type="Proteomes" id="UP001237642">
    <property type="component" value="Unassembled WGS sequence"/>
</dbReference>
<sequence length="396" mass="45755">MSSTNKSCLKSQVKIINLIDSDCPRLNSSVVVRRTRRFFKWSPGPGQITIFPRISRECSRKKTKRPKQKPRLSGFFQAQLRMMKALKQQKDEDNFDFTVRFDDVQCEEYCKLEFLPGLTNHDAWFVLSYGLICMSTIRLPGRDHNRNIYLWNPLIKKYKTLPESPLPSAKNWEAWEAFAFGFLPEVDDYVVIHIIKPCLPPHPQSVIIGVYSLKTNSWKKSSQDNVFISGISSDQDDVVFINGAAFWVGVNSDKQIILMCFDTKTDTLCEISLPDSVAYWSQVPVIHQFGQSIAYFVWEEGVNHFDMWVLKYDHINEFTWEKKMCVSPSKDVEEEVLGVRNTGDPILVISYSLDCHQANGFVESWDRWTPNSPYKVGYGPPYVIRPFVESLVMLND</sequence>